<organism evidence="1 2">
    <name type="scientific">Dallia pectoralis</name>
    <name type="common">Alaska blackfish</name>
    <dbReference type="NCBI Taxonomy" id="75939"/>
    <lineage>
        <taxon>Eukaryota</taxon>
        <taxon>Metazoa</taxon>
        <taxon>Chordata</taxon>
        <taxon>Craniata</taxon>
        <taxon>Vertebrata</taxon>
        <taxon>Euteleostomi</taxon>
        <taxon>Actinopterygii</taxon>
        <taxon>Neopterygii</taxon>
        <taxon>Teleostei</taxon>
        <taxon>Protacanthopterygii</taxon>
        <taxon>Esociformes</taxon>
        <taxon>Umbridae</taxon>
        <taxon>Dallia</taxon>
    </lineage>
</organism>
<sequence>MTENGLGHREKVLNMNTMNPNVKRVEYAVRGPIVQRAAQIEKEIKEGVKKPFAEVIKANIGDAHAMGQKPITFFRQVVALCVYPDLLEDDKFPDDAKGRARRILQSCGGGSLGAYSASPGIEVIRQDVAKYIEKRDGGISCNPDNIFLSTGASDAIVTILKLLTSGEGKTRSGVMISIPQYPLYSAALAELAAVQISYYLDEDQCWSLDVSELRRAVEAARKHCKPRALCIINPGNPTGQVQSRQCIEDVIRFVAEEHLFLMADEVYQDNVYAEGCRFHSFKKVLFEMGPEYSNTVELASFHSTSKCYMGECGFRGGYMEVINMDPQVKLQLNKLVSVRLCPPIPGQVLLDLVVNPPQPDEPSYALFVKERNANLAILAEKAKLTEQVFNTVSGIRCNPVQGAMYTFPRITLPEKAIAAAEEKGQAPDMFYCMKLLEETGICLVPGSGFGQRDGTYHFRMTILPATEKLKIVLESSLDLSLLWLIPANHFFDAMGEVELSCLSYVKMYLHACLFPRCSVNGLLLSSSPAGGAVCVTDCVPLLHSHLPLAPITQLALTQVDVWCSQTQQRIVGYYQANACVSDSSPTPCALKIADKIAEQCNNAVLLMIDGGKMSPDYRVPPIVMYERKDNRWTLKDKHTIMLRQWEETREIAGQLLESGDQSLLVDFDSHLDDITRDWTNQKLNAKIAELASPANGNV</sequence>
<dbReference type="EMBL" id="CM055733">
    <property type="protein sequence ID" value="KAJ8010692.1"/>
    <property type="molecule type" value="Genomic_DNA"/>
</dbReference>
<name>A0ACC2H4K0_DALPE</name>
<protein>
    <submittedName>
        <fullName evidence="1">Uncharacterized protein</fullName>
    </submittedName>
</protein>
<evidence type="ECO:0000313" key="1">
    <source>
        <dbReference type="EMBL" id="KAJ8010692.1"/>
    </source>
</evidence>
<comment type="caution">
    <text evidence="1">The sequence shown here is derived from an EMBL/GenBank/DDBJ whole genome shotgun (WGS) entry which is preliminary data.</text>
</comment>
<reference evidence="1" key="1">
    <citation type="submission" date="2021-05" db="EMBL/GenBank/DDBJ databases">
        <authorList>
            <person name="Pan Q."/>
            <person name="Jouanno E."/>
            <person name="Zahm M."/>
            <person name="Klopp C."/>
            <person name="Cabau C."/>
            <person name="Louis A."/>
            <person name="Berthelot C."/>
            <person name="Parey E."/>
            <person name="Roest Crollius H."/>
            <person name="Montfort J."/>
            <person name="Robinson-Rechavi M."/>
            <person name="Bouchez O."/>
            <person name="Lampietro C."/>
            <person name="Lopez Roques C."/>
            <person name="Donnadieu C."/>
            <person name="Postlethwait J."/>
            <person name="Bobe J."/>
            <person name="Dillon D."/>
            <person name="Chandos A."/>
            <person name="von Hippel F."/>
            <person name="Guiguen Y."/>
        </authorList>
    </citation>
    <scope>NUCLEOTIDE SEQUENCE</scope>
    <source>
        <strain evidence="1">YG-Jan2019</strain>
    </source>
</reference>
<accession>A0ACC2H4K0</accession>
<gene>
    <name evidence="1" type="ORF">DPEC_G00077760</name>
</gene>
<evidence type="ECO:0000313" key="2">
    <source>
        <dbReference type="Proteomes" id="UP001157502"/>
    </source>
</evidence>
<proteinExistence type="predicted"/>
<dbReference type="Proteomes" id="UP001157502">
    <property type="component" value="Chromosome 6"/>
</dbReference>
<keyword evidence="2" id="KW-1185">Reference proteome</keyword>